<reference evidence="1 2" key="1">
    <citation type="submission" date="2022-07" db="EMBL/GenBank/DDBJ databases">
        <title>Fecal culturing of patients with breast cancer.</title>
        <authorList>
            <person name="Teng N.M.Y."/>
            <person name="Kiu R."/>
            <person name="Evans R."/>
            <person name="Baker D.J."/>
            <person name="Zenner C."/>
            <person name="Robinson S.D."/>
            <person name="Hall L.J."/>
        </authorList>
    </citation>
    <scope>NUCLEOTIDE SEQUENCE [LARGE SCALE GENOMIC DNA]</scope>
    <source>
        <strain evidence="1 2">LH1063</strain>
    </source>
</reference>
<accession>A0ABT1MIA4</accession>
<protein>
    <submittedName>
        <fullName evidence="1">Fimbrillin family protein</fullName>
    </submittedName>
</protein>
<dbReference type="EMBL" id="JANDHW010000008">
    <property type="protein sequence ID" value="MCP9612362.1"/>
    <property type="molecule type" value="Genomic_DNA"/>
</dbReference>
<comment type="caution">
    <text evidence="1">The sequence shown here is derived from an EMBL/GenBank/DDBJ whole genome shotgun (WGS) entry which is preliminary data.</text>
</comment>
<dbReference type="Proteomes" id="UP001205603">
    <property type="component" value="Unassembled WGS sequence"/>
</dbReference>
<feature type="non-terminal residue" evidence="1">
    <location>
        <position position="1"/>
    </location>
</feature>
<gene>
    <name evidence="1" type="ORF">NMU02_09685</name>
</gene>
<dbReference type="RefSeq" id="WP_255027656.1">
    <property type="nucleotide sequence ID" value="NZ_JANDHW010000008.1"/>
</dbReference>
<organism evidence="1 2">
    <name type="scientific">Coprobacter tertius</name>
    <dbReference type="NCBI Taxonomy" id="2944915"/>
    <lineage>
        <taxon>Bacteria</taxon>
        <taxon>Pseudomonadati</taxon>
        <taxon>Bacteroidota</taxon>
        <taxon>Bacteroidia</taxon>
        <taxon>Bacteroidales</taxon>
        <taxon>Barnesiellaceae</taxon>
        <taxon>Coprobacter</taxon>
    </lineage>
</organism>
<keyword evidence="2" id="KW-1185">Reference proteome</keyword>
<evidence type="ECO:0000313" key="1">
    <source>
        <dbReference type="EMBL" id="MCP9612362.1"/>
    </source>
</evidence>
<sequence length="562" mass="62347">AVALVTLLYLPAVSCVENLSNEPDVDTGGTGKLVPLRFSASVKGAGEIPASAGSRTIMPWNDPDYTIWSGDYEYDFTTYIGVMGMTITQYPEGGEIFFGSVKTTGGTLNDARWVYYAEKPDGAVRPECYAGKKIRVVFYGPLDSKIPGIKGLGFDFTGDLRGDDNGQPDYIYCDTTYVVPENGEPIELKMKHAFAYIRINVTKSLDKDRHKLSQVDLDNMGDVWIKNKGYINPATGDTVSGADYPELRSQAGPLSYGGTWELDLNDPSVRDFFVPAFMSDTLKDETVVIALTVNGKKKIFPLRRNHLNHERRNGKDYYGFAPGYKNTYNVVYDNTAMRLILTDWNTVNRDGDFGIPPSGVKGIEFTYLLQNEWNYFPTMGSLAIGDHRYDSWLSTVALGNNGIYVDGTDAHKANYSGAILDRGGAGDKNVYEKEKPSADFFMTQENVSTVPVPWEGADGALIAKELCRKYRGGGFTNWRLPRASEFRMIPVSYTYGNKYESLNFGTANTTDTYWTATEASATTAWTIYITDTAAPVNKLPNLDVRNKKTTLASVRCVRDNKK</sequence>
<proteinExistence type="predicted"/>
<evidence type="ECO:0000313" key="2">
    <source>
        <dbReference type="Proteomes" id="UP001205603"/>
    </source>
</evidence>
<name>A0ABT1MIA4_9BACT</name>